<name>A0A645EBC3_9ZZZZ</name>
<dbReference type="GO" id="GO:0016758">
    <property type="term" value="F:hexosyltransferase activity"/>
    <property type="evidence" value="ECO:0007669"/>
    <property type="project" value="InterPro"/>
</dbReference>
<protein>
    <submittedName>
        <fullName evidence="2">UDP-N-acetylglucosamine--N-acetylmuramyl-(Pentapeptide) pyrophosphoryl-undecaprenol N-acetylglucosamine transferase</fullName>
        <ecNumber evidence="2">2.4.1.227</ecNumber>
    </submittedName>
</protein>
<dbReference type="PANTHER" id="PTHR21015:SF22">
    <property type="entry name" value="GLYCOSYLTRANSFERASE"/>
    <property type="match status" value="1"/>
</dbReference>
<proteinExistence type="predicted"/>
<sequence length="214" mass="22718">MPLRPELEKAAAITRNEAIDGLNREFGVALDPALPTVLVFGGSQGASIFNGVLPETLNRLQKNFEFQVLHLSGPGKLGEAKQAYGDTSFPLLLLESSEKMELFLGGADLAVSRSGGSTVAELARFGRASVLIPYPYAAENHQYDNARYLADGGAADLVPNDECTPERLESLLAGLLKDPETLKRRGALASSLAMPAAAGRLLSAISDRLPSALR</sequence>
<dbReference type="EC" id="2.4.1.227" evidence="2"/>
<accession>A0A645EBC3</accession>
<keyword evidence="2" id="KW-0328">Glycosyltransferase</keyword>
<reference evidence="2" key="1">
    <citation type="submission" date="2019-08" db="EMBL/GenBank/DDBJ databases">
        <authorList>
            <person name="Kucharzyk K."/>
            <person name="Murdoch R.W."/>
            <person name="Higgins S."/>
            <person name="Loffler F."/>
        </authorList>
    </citation>
    <scope>NUCLEOTIDE SEQUENCE</scope>
</reference>
<dbReference type="PANTHER" id="PTHR21015">
    <property type="entry name" value="UDP-N-ACETYLGLUCOSAMINE--N-ACETYLMURAMYL-(PENTAPEPTIDE) PYROPHOSPHORYL-UNDECAPRENOL N-ACETYLGLUCOSAMINE TRANSFERASE 1"/>
    <property type="match status" value="1"/>
</dbReference>
<organism evidence="2">
    <name type="scientific">bioreactor metagenome</name>
    <dbReference type="NCBI Taxonomy" id="1076179"/>
    <lineage>
        <taxon>unclassified sequences</taxon>
        <taxon>metagenomes</taxon>
        <taxon>ecological metagenomes</taxon>
    </lineage>
</organism>
<keyword evidence="2" id="KW-0808">Transferase</keyword>
<dbReference type="Gene3D" id="3.40.50.2000">
    <property type="entry name" value="Glycogen Phosphorylase B"/>
    <property type="match status" value="1"/>
</dbReference>
<dbReference type="Pfam" id="PF04101">
    <property type="entry name" value="Glyco_tran_28_C"/>
    <property type="match status" value="1"/>
</dbReference>
<dbReference type="InterPro" id="IPR007235">
    <property type="entry name" value="Glyco_trans_28_C"/>
</dbReference>
<dbReference type="SUPFAM" id="SSF53756">
    <property type="entry name" value="UDP-Glycosyltransferase/glycogen phosphorylase"/>
    <property type="match status" value="1"/>
</dbReference>
<gene>
    <name evidence="2" type="primary">murG_35</name>
    <name evidence="2" type="ORF">SDC9_145975</name>
</gene>
<dbReference type="AlphaFoldDB" id="A0A645EBC3"/>
<evidence type="ECO:0000259" key="1">
    <source>
        <dbReference type="Pfam" id="PF04101"/>
    </source>
</evidence>
<dbReference type="CDD" id="cd03785">
    <property type="entry name" value="GT28_MurG"/>
    <property type="match status" value="1"/>
</dbReference>
<comment type="caution">
    <text evidence="2">The sequence shown here is derived from an EMBL/GenBank/DDBJ whole genome shotgun (WGS) entry which is preliminary data.</text>
</comment>
<evidence type="ECO:0000313" key="2">
    <source>
        <dbReference type="EMBL" id="MPM98785.1"/>
    </source>
</evidence>
<dbReference type="EMBL" id="VSSQ01044921">
    <property type="protein sequence ID" value="MPM98785.1"/>
    <property type="molecule type" value="Genomic_DNA"/>
</dbReference>
<feature type="domain" description="Glycosyl transferase family 28 C-terminal" evidence="1">
    <location>
        <begin position="36"/>
        <end position="189"/>
    </location>
</feature>